<dbReference type="AlphaFoldDB" id="A0A367JF85"/>
<organism evidence="1 2">
    <name type="scientific">Rhizopus stolonifer</name>
    <name type="common">Rhizopus nigricans</name>
    <dbReference type="NCBI Taxonomy" id="4846"/>
    <lineage>
        <taxon>Eukaryota</taxon>
        <taxon>Fungi</taxon>
        <taxon>Fungi incertae sedis</taxon>
        <taxon>Mucoromycota</taxon>
        <taxon>Mucoromycotina</taxon>
        <taxon>Mucoromycetes</taxon>
        <taxon>Mucorales</taxon>
        <taxon>Mucorineae</taxon>
        <taxon>Rhizopodaceae</taxon>
        <taxon>Rhizopus</taxon>
    </lineage>
</organism>
<comment type="caution">
    <text evidence="1">The sequence shown here is derived from an EMBL/GenBank/DDBJ whole genome shotgun (WGS) entry which is preliminary data.</text>
</comment>
<protein>
    <submittedName>
        <fullName evidence="1">Uncharacterized protein</fullName>
    </submittedName>
</protein>
<accession>A0A367JF85</accession>
<dbReference type="Proteomes" id="UP000253551">
    <property type="component" value="Unassembled WGS sequence"/>
</dbReference>
<sequence>MTNASVRSSRLLGSFIAEGSSRSVAVDAEVIRKEEAKNENVDYEEKESRPVVDRLYMLYYKKFKNEAFEDEEDAFLADIMSKKTCTHEKLFGHASKLLLKKDLDTQEDMMLKLSFSNIVNMLQPVAHEALRKILNKKEMETFESSQPSVYIGLSEEDKLFGGKGGDTDSMMNEILGQQFRLSKLRMKDSDTYKMLDILSEPACIAVKEEMIAGYPLYPSSENNVLSTCGIRKIDAIIATQLKKERQSKNLRSNLSILNQLERKFNVQNKCILAVDFVGYEGYMYSLEKKEGVAVATLVEELILPTKKSEVVHVLQTINALFVLKNHVLNLAEEVEAQPTRSKLRGIVRCKEPMGTSCQTPRVMFSPKLKKRKPNEEDRQ</sequence>
<keyword evidence="2" id="KW-1185">Reference proteome</keyword>
<name>A0A367JF85_RHIST</name>
<reference evidence="1 2" key="1">
    <citation type="journal article" date="2018" name="G3 (Bethesda)">
        <title>Phylogenetic and Phylogenomic Definition of Rhizopus Species.</title>
        <authorList>
            <person name="Gryganskyi A.P."/>
            <person name="Golan J."/>
            <person name="Dolatabadi S."/>
            <person name="Mondo S."/>
            <person name="Robb S."/>
            <person name="Idnurm A."/>
            <person name="Muszewska A."/>
            <person name="Steczkiewicz K."/>
            <person name="Masonjones S."/>
            <person name="Liao H.L."/>
            <person name="Gajdeczka M.T."/>
            <person name="Anike F."/>
            <person name="Vuek A."/>
            <person name="Anishchenko I.M."/>
            <person name="Voigt K."/>
            <person name="de Hoog G.S."/>
            <person name="Smith M.E."/>
            <person name="Heitman J."/>
            <person name="Vilgalys R."/>
            <person name="Stajich J.E."/>
        </authorList>
    </citation>
    <scope>NUCLEOTIDE SEQUENCE [LARGE SCALE GENOMIC DNA]</scope>
    <source>
        <strain evidence="1 2">LSU 92-RS-03</strain>
    </source>
</reference>
<proteinExistence type="predicted"/>
<dbReference type="EMBL" id="PJQM01003489">
    <property type="protein sequence ID" value="RCH88608.1"/>
    <property type="molecule type" value="Genomic_DNA"/>
</dbReference>
<evidence type="ECO:0000313" key="1">
    <source>
        <dbReference type="EMBL" id="RCH88608.1"/>
    </source>
</evidence>
<gene>
    <name evidence="1" type="ORF">CU098_007046</name>
</gene>
<dbReference type="OrthoDB" id="2286555at2759"/>
<evidence type="ECO:0000313" key="2">
    <source>
        <dbReference type="Proteomes" id="UP000253551"/>
    </source>
</evidence>